<dbReference type="NCBIfam" id="TIGR01145">
    <property type="entry name" value="ATP_synt_delta"/>
    <property type="match status" value="1"/>
</dbReference>
<evidence type="ECO:0000256" key="8">
    <source>
        <dbReference type="ARBA" id="ARBA00033369"/>
    </source>
</evidence>
<evidence type="ECO:0000256" key="6">
    <source>
        <dbReference type="ARBA" id="ARBA00023136"/>
    </source>
</evidence>
<keyword evidence="4" id="KW-0375">Hydrogen ion transport</keyword>
<keyword evidence="5" id="KW-0406">Ion transport</keyword>
<evidence type="ECO:0000256" key="4">
    <source>
        <dbReference type="ARBA" id="ARBA00022781"/>
    </source>
</evidence>
<evidence type="ECO:0000313" key="10">
    <source>
        <dbReference type="Proteomes" id="UP001152759"/>
    </source>
</evidence>
<evidence type="ECO:0000256" key="1">
    <source>
        <dbReference type="ARBA" id="ARBA00004370"/>
    </source>
</evidence>
<comment type="similarity">
    <text evidence="2">Belongs to the ATPase delta chain family.</text>
</comment>
<dbReference type="HAMAP" id="MF_01416">
    <property type="entry name" value="ATP_synth_delta_bact"/>
    <property type="match status" value="1"/>
</dbReference>
<dbReference type="InterPro" id="IPR026015">
    <property type="entry name" value="ATP_synth_OSCP/delta_N_sf"/>
</dbReference>
<dbReference type="Pfam" id="PF00213">
    <property type="entry name" value="OSCP"/>
    <property type="match status" value="1"/>
</dbReference>
<evidence type="ECO:0000313" key="9">
    <source>
        <dbReference type="EMBL" id="CAH0385227.1"/>
    </source>
</evidence>
<dbReference type="PANTHER" id="PTHR11910">
    <property type="entry name" value="ATP SYNTHASE DELTA CHAIN"/>
    <property type="match status" value="1"/>
</dbReference>
<dbReference type="GO" id="GO:0046933">
    <property type="term" value="F:proton-transporting ATP synthase activity, rotational mechanism"/>
    <property type="evidence" value="ECO:0007669"/>
    <property type="project" value="InterPro"/>
</dbReference>
<keyword evidence="6" id="KW-0472">Membrane</keyword>
<gene>
    <name evidence="9" type="ORF">BEMITA_LOCUS4477</name>
</gene>
<name>A0A9P0A8A5_BEMTA</name>
<dbReference type="SUPFAM" id="SSF47928">
    <property type="entry name" value="N-terminal domain of the delta subunit of the F1F0-ATP synthase"/>
    <property type="match status" value="1"/>
</dbReference>
<sequence>MAANQTQVFIRALSSSAACRQLVKPPISVFGLEGRYATALYSAATKQKQLDAVNQDLLKFEKLLKESTSLKDFFGNPSVKKHALQKAVVGMAADLKFQPSTANLLDLLAENGRLNKLHGIINNFKQIMAAHRGDLPVEVTTAKPLDDASKQELMAALKQFAKKGENIIIETKVDPAIIGGMVVVIGDRYVDMSIASKIKKYSELISSAA</sequence>
<keyword evidence="3" id="KW-0813">Transport</keyword>
<dbReference type="Gene3D" id="1.10.520.20">
    <property type="entry name" value="N-terminal domain of the delta subunit of the F1F0-ATP synthase"/>
    <property type="match status" value="1"/>
</dbReference>
<dbReference type="OrthoDB" id="1262810at2759"/>
<evidence type="ECO:0000256" key="2">
    <source>
        <dbReference type="ARBA" id="ARBA00007046"/>
    </source>
</evidence>
<accession>A0A9P0A8A5</accession>
<dbReference type="KEGG" id="btab:109035927"/>
<evidence type="ECO:0000256" key="5">
    <source>
        <dbReference type="ARBA" id="ARBA00023065"/>
    </source>
</evidence>
<dbReference type="InterPro" id="IPR000711">
    <property type="entry name" value="ATPase_OSCP/dsu"/>
</dbReference>
<comment type="subcellular location">
    <subcellularLocation>
        <location evidence="1">Membrane</location>
    </subcellularLocation>
</comment>
<evidence type="ECO:0000256" key="7">
    <source>
        <dbReference type="ARBA" id="ARBA00023310"/>
    </source>
</evidence>
<organism evidence="9 10">
    <name type="scientific">Bemisia tabaci</name>
    <name type="common">Sweetpotato whitefly</name>
    <name type="synonym">Aleurodes tabaci</name>
    <dbReference type="NCBI Taxonomy" id="7038"/>
    <lineage>
        <taxon>Eukaryota</taxon>
        <taxon>Metazoa</taxon>
        <taxon>Ecdysozoa</taxon>
        <taxon>Arthropoda</taxon>
        <taxon>Hexapoda</taxon>
        <taxon>Insecta</taxon>
        <taxon>Pterygota</taxon>
        <taxon>Neoptera</taxon>
        <taxon>Paraneoptera</taxon>
        <taxon>Hemiptera</taxon>
        <taxon>Sternorrhyncha</taxon>
        <taxon>Aleyrodoidea</taxon>
        <taxon>Aleyrodidae</taxon>
        <taxon>Aleyrodinae</taxon>
        <taxon>Bemisia</taxon>
    </lineage>
</organism>
<reference evidence="9" key="1">
    <citation type="submission" date="2021-12" db="EMBL/GenBank/DDBJ databases">
        <authorList>
            <person name="King R."/>
        </authorList>
    </citation>
    <scope>NUCLEOTIDE SEQUENCE</scope>
</reference>
<dbReference type="EMBL" id="OU963863">
    <property type="protein sequence ID" value="CAH0385227.1"/>
    <property type="molecule type" value="Genomic_DNA"/>
</dbReference>
<proteinExistence type="inferred from homology"/>
<dbReference type="GO" id="GO:0016020">
    <property type="term" value="C:membrane"/>
    <property type="evidence" value="ECO:0007669"/>
    <property type="project" value="UniProtKB-SubCell"/>
</dbReference>
<keyword evidence="10" id="KW-1185">Reference proteome</keyword>
<evidence type="ECO:0000256" key="3">
    <source>
        <dbReference type="ARBA" id="ARBA00022448"/>
    </source>
</evidence>
<dbReference type="AlphaFoldDB" id="A0A9P0A8A5"/>
<keyword evidence="7" id="KW-0066">ATP synthesis</keyword>
<protein>
    <recommendedName>
        <fullName evidence="8">Oligomycin sensitivity conferral protein</fullName>
    </recommendedName>
</protein>
<dbReference type="Proteomes" id="UP001152759">
    <property type="component" value="Chromosome 2"/>
</dbReference>
<dbReference type="PRINTS" id="PR00125">
    <property type="entry name" value="ATPASEDELTA"/>
</dbReference>